<dbReference type="GO" id="GO:0005975">
    <property type="term" value="P:carbohydrate metabolic process"/>
    <property type="evidence" value="ECO:0007669"/>
    <property type="project" value="InterPro"/>
</dbReference>
<dbReference type="SUPFAM" id="SSF48208">
    <property type="entry name" value="Six-hairpin glycosidases"/>
    <property type="match status" value="1"/>
</dbReference>
<dbReference type="Pfam" id="PF14742">
    <property type="entry name" value="GDE_N_bis"/>
    <property type="match status" value="1"/>
</dbReference>
<sequence>MSAAPSPRQPWLHDLRIIVDGNATALSATDGDVVPGTAQGLFVDDVRVLSRLELTVSGESPTPIASAASGAAAEFFGAARGLGDPGPDPTVEVHRVRTLEAASLVEQVTITSRAAEPVTATLRIELGSDGLDIAKVKYGVCAEPAVRPVLTDGLLTFTTNRHRTLVEVDPAATSVEALGDRAVLVHEVVVEPGASRTLRLTVTALRTAPSEFDADAGSRAVAWDDVRVSSDDPRLEALVARSVDDLRHLLLRDPLDPADVFAAAGSPWYLTLFGRDSIWAARMMLPFGTELAAGTLRALARRQGTRHDPESAEQPGKIAHEVRRTAYTGSPRKGDLALPPLYYGTVDATALWVTLLVEAWRWGLAEAQVRALLPHLRAALAWLTGDGQPDDDGFLKYLDATGHGLVNQGWKDSLDSMRTRDGRIAPAPIALVEAQAYAVQALLEAADLLDALGEEGAAEVRHQGAALRDRVRAAFWVGGADGRYLAMALDGQGRAVDGLGSNMGHALGTGTLDPGEAATVGRTVTGAELLDTFGVRTLGTGNGGFNPIGYHTGSIWTHDTAIVALGLAREGLGDAAAAVSRALVASAEAFDYRWPELYSGLPMMGRPAPYPASCRPQAWSAASAGAVVSVALGLRADLPRGVLHVEPPRPSPFGALRVDGLRLGATTFSVEVDRDGAVEVIGVPDEVEIRRGA</sequence>
<dbReference type="EMBL" id="LT629711">
    <property type="protein sequence ID" value="SDO87626.1"/>
    <property type="molecule type" value="Genomic_DNA"/>
</dbReference>
<dbReference type="STRING" id="443156.SAMN04489867_0824"/>
<keyword evidence="4" id="KW-1185">Reference proteome</keyword>
<dbReference type="AlphaFoldDB" id="A0A1H0N541"/>
<dbReference type="InterPro" id="IPR008928">
    <property type="entry name" value="6-hairpin_glycosidase_sf"/>
</dbReference>
<dbReference type="InterPro" id="IPR012341">
    <property type="entry name" value="6hp_glycosidase-like_sf"/>
</dbReference>
<evidence type="ECO:0000313" key="3">
    <source>
        <dbReference type="EMBL" id="SDO87626.1"/>
    </source>
</evidence>
<dbReference type="Pfam" id="PF22422">
    <property type="entry name" value="MGH1-like_GH"/>
    <property type="match status" value="1"/>
</dbReference>
<gene>
    <name evidence="3" type="ORF">SAMN04489867_0824</name>
</gene>
<dbReference type="InterPro" id="IPR032856">
    <property type="entry name" value="GDE_N_bis"/>
</dbReference>
<dbReference type="RefSeq" id="WP_091781855.1">
    <property type="nucleotide sequence ID" value="NZ_LT629711.1"/>
</dbReference>
<evidence type="ECO:0000313" key="4">
    <source>
        <dbReference type="Proteomes" id="UP000199077"/>
    </source>
</evidence>
<dbReference type="Proteomes" id="UP000199077">
    <property type="component" value="Chromosome I"/>
</dbReference>
<feature type="domain" description="Mannosylglycerate hydrolase MGH1-like glycoside hydrolase" evidence="2">
    <location>
        <begin position="343"/>
        <end position="588"/>
    </location>
</feature>
<proteinExistence type="predicted"/>
<dbReference type="InterPro" id="IPR054491">
    <property type="entry name" value="MGH1-like_GH"/>
</dbReference>
<organism evidence="3 4">
    <name type="scientific">Pedococcus dokdonensis</name>
    <dbReference type="NCBI Taxonomy" id="443156"/>
    <lineage>
        <taxon>Bacteria</taxon>
        <taxon>Bacillati</taxon>
        <taxon>Actinomycetota</taxon>
        <taxon>Actinomycetes</taxon>
        <taxon>Micrococcales</taxon>
        <taxon>Intrasporangiaceae</taxon>
        <taxon>Pedococcus</taxon>
    </lineage>
</organism>
<feature type="domain" description="Putative glycogen debranching enzyme N-terminal" evidence="1">
    <location>
        <begin position="18"/>
        <end position="200"/>
    </location>
</feature>
<name>A0A1H0N541_9MICO</name>
<dbReference type="Gene3D" id="1.50.10.10">
    <property type="match status" value="1"/>
</dbReference>
<accession>A0A1H0N541</accession>
<evidence type="ECO:0000259" key="2">
    <source>
        <dbReference type="Pfam" id="PF22422"/>
    </source>
</evidence>
<reference evidence="4" key="1">
    <citation type="submission" date="2016-10" db="EMBL/GenBank/DDBJ databases">
        <authorList>
            <person name="Varghese N."/>
            <person name="Submissions S."/>
        </authorList>
    </citation>
    <scope>NUCLEOTIDE SEQUENCE [LARGE SCALE GENOMIC DNA]</scope>
    <source>
        <strain evidence="4">DSM 22329</strain>
    </source>
</reference>
<evidence type="ECO:0000259" key="1">
    <source>
        <dbReference type="Pfam" id="PF14742"/>
    </source>
</evidence>
<protein>
    <submittedName>
        <fullName evidence="3">Glycogen debranching enzyme (Alpha-1,6-glucosidase)</fullName>
    </submittedName>
</protein>